<dbReference type="AlphaFoldDB" id="A0A6C0LMX2"/>
<dbReference type="EMBL" id="MN740523">
    <property type="protein sequence ID" value="QHU31071.1"/>
    <property type="molecule type" value="Genomic_DNA"/>
</dbReference>
<name>A0A6C0LMX2_9ZZZZ</name>
<evidence type="ECO:0000313" key="1">
    <source>
        <dbReference type="EMBL" id="QHU31071.1"/>
    </source>
</evidence>
<protein>
    <submittedName>
        <fullName evidence="1">Uncharacterized protein</fullName>
    </submittedName>
</protein>
<organism evidence="1">
    <name type="scientific">viral metagenome</name>
    <dbReference type="NCBI Taxonomy" id="1070528"/>
    <lineage>
        <taxon>unclassified sequences</taxon>
        <taxon>metagenomes</taxon>
        <taxon>organismal metagenomes</taxon>
    </lineage>
</organism>
<reference evidence="1" key="1">
    <citation type="journal article" date="2020" name="Nature">
        <title>Giant virus diversity and host interactions through global metagenomics.</title>
        <authorList>
            <person name="Schulz F."/>
            <person name="Roux S."/>
            <person name="Paez-Espino D."/>
            <person name="Jungbluth S."/>
            <person name="Walsh D.A."/>
            <person name="Denef V.J."/>
            <person name="McMahon K.D."/>
            <person name="Konstantinidis K.T."/>
            <person name="Eloe-Fadrosh E.A."/>
            <person name="Kyrpides N.C."/>
            <person name="Woyke T."/>
        </authorList>
    </citation>
    <scope>NUCLEOTIDE SEQUENCE</scope>
    <source>
        <strain evidence="1">GVMAG-M-3300027892-73</strain>
    </source>
</reference>
<accession>A0A6C0LMX2</accession>
<sequence length="93" mass="11256">MTEIKLVNSKFNYIDDLFKQHNWTRIENTEEFVTYNKEGSETEYFKCNIFNDKIIKVTVPLKNWPFHFTTRFANIDDALCFMESRFAEFLLQP</sequence>
<proteinExistence type="predicted"/>